<dbReference type="OrthoDB" id="6429305at2759"/>
<evidence type="ECO:0000313" key="3">
    <source>
        <dbReference type="Proteomes" id="UP000886998"/>
    </source>
</evidence>
<dbReference type="Proteomes" id="UP000886998">
    <property type="component" value="Unassembled WGS sequence"/>
</dbReference>
<dbReference type="InterPro" id="IPR036116">
    <property type="entry name" value="FN3_sf"/>
</dbReference>
<sequence>MQSLANIETNWNSLVTGGAPESPKELKAVNETTDAITLVWSAGFDGGSEQNFRIRYKKSDSSIYFYREAPTNATSYTITGLEPGAQYDFFIAAYNSIGESAFTENVLSAETQEPPQTRTLSWEDTARSEYSRTRSLSFDRGCYEEGPVKDNIGSVNNIHATAAAAERSDENQKCLAEPKVKLKANEKWKQFLCALPNFSFAKLQLISRSFQTIYMYNWNRRTFHLPLAQQAQRARATLRQRRPTPQTQEVPCIMRKLRCIRCILCTHCILYTPYTRCAVHFRCPGVHNLERIYRVYYLYEQNVSDNAVGTELEDCNREIGYQNKLLTEECIRKTVILCANT</sequence>
<name>A0A8X6YSD7_9ARAC</name>
<dbReference type="CDD" id="cd00063">
    <property type="entry name" value="FN3"/>
    <property type="match status" value="1"/>
</dbReference>
<dbReference type="SMART" id="SM00060">
    <property type="entry name" value="FN3"/>
    <property type="match status" value="1"/>
</dbReference>
<organism evidence="2 3">
    <name type="scientific">Trichonephila inaurata madagascariensis</name>
    <dbReference type="NCBI Taxonomy" id="2747483"/>
    <lineage>
        <taxon>Eukaryota</taxon>
        <taxon>Metazoa</taxon>
        <taxon>Ecdysozoa</taxon>
        <taxon>Arthropoda</taxon>
        <taxon>Chelicerata</taxon>
        <taxon>Arachnida</taxon>
        <taxon>Araneae</taxon>
        <taxon>Araneomorphae</taxon>
        <taxon>Entelegynae</taxon>
        <taxon>Araneoidea</taxon>
        <taxon>Nephilidae</taxon>
        <taxon>Trichonephila</taxon>
        <taxon>Trichonephila inaurata</taxon>
    </lineage>
</organism>
<reference evidence="2" key="1">
    <citation type="submission" date="2020-08" db="EMBL/GenBank/DDBJ databases">
        <title>Multicomponent nature underlies the extraordinary mechanical properties of spider dragline silk.</title>
        <authorList>
            <person name="Kono N."/>
            <person name="Nakamura H."/>
            <person name="Mori M."/>
            <person name="Yoshida Y."/>
            <person name="Ohtoshi R."/>
            <person name="Malay A.D."/>
            <person name="Moran D.A.P."/>
            <person name="Tomita M."/>
            <person name="Numata K."/>
            <person name="Arakawa K."/>
        </authorList>
    </citation>
    <scope>NUCLEOTIDE SEQUENCE</scope>
</reference>
<gene>
    <name evidence="2" type="primary">Nphs1_2</name>
    <name evidence="2" type="ORF">TNIN_479121</name>
</gene>
<dbReference type="EMBL" id="BMAV01021002">
    <property type="protein sequence ID" value="GFY74849.1"/>
    <property type="molecule type" value="Genomic_DNA"/>
</dbReference>
<dbReference type="InterPro" id="IPR013783">
    <property type="entry name" value="Ig-like_fold"/>
</dbReference>
<dbReference type="PROSITE" id="PS50853">
    <property type="entry name" value="FN3"/>
    <property type="match status" value="1"/>
</dbReference>
<keyword evidence="3" id="KW-1185">Reference proteome</keyword>
<feature type="domain" description="Fibronectin type-III" evidence="1">
    <location>
        <begin position="19"/>
        <end position="114"/>
    </location>
</feature>
<comment type="caution">
    <text evidence="2">The sequence shown here is derived from an EMBL/GenBank/DDBJ whole genome shotgun (WGS) entry which is preliminary data.</text>
</comment>
<dbReference type="Gene3D" id="2.60.40.10">
    <property type="entry name" value="Immunoglobulins"/>
    <property type="match status" value="1"/>
</dbReference>
<dbReference type="SUPFAM" id="SSF49265">
    <property type="entry name" value="Fibronectin type III"/>
    <property type="match status" value="1"/>
</dbReference>
<evidence type="ECO:0000259" key="1">
    <source>
        <dbReference type="PROSITE" id="PS50853"/>
    </source>
</evidence>
<proteinExistence type="predicted"/>
<accession>A0A8X6YSD7</accession>
<dbReference type="Pfam" id="PF00041">
    <property type="entry name" value="fn3"/>
    <property type="match status" value="1"/>
</dbReference>
<dbReference type="InterPro" id="IPR003961">
    <property type="entry name" value="FN3_dom"/>
</dbReference>
<dbReference type="AlphaFoldDB" id="A0A8X6YSD7"/>
<evidence type="ECO:0000313" key="2">
    <source>
        <dbReference type="EMBL" id="GFY74849.1"/>
    </source>
</evidence>
<protein>
    <submittedName>
        <fullName evidence="2">Nephrin</fullName>
    </submittedName>
</protein>